<comment type="caution">
    <text evidence="2">The sequence shown here is derived from an EMBL/GenBank/DDBJ whole genome shotgun (WGS) entry which is preliminary data.</text>
</comment>
<dbReference type="OrthoDB" id="3252135at2759"/>
<dbReference type="AlphaFoldDB" id="A0A1M2VKL0"/>
<organism evidence="2 3">
    <name type="scientific">Trametes pubescens</name>
    <name type="common">White-rot fungus</name>
    <dbReference type="NCBI Taxonomy" id="154538"/>
    <lineage>
        <taxon>Eukaryota</taxon>
        <taxon>Fungi</taxon>
        <taxon>Dikarya</taxon>
        <taxon>Basidiomycota</taxon>
        <taxon>Agaricomycotina</taxon>
        <taxon>Agaricomycetes</taxon>
        <taxon>Polyporales</taxon>
        <taxon>Polyporaceae</taxon>
        <taxon>Trametes</taxon>
    </lineage>
</organism>
<reference evidence="2 3" key="1">
    <citation type="submission" date="2016-10" db="EMBL/GenBank/DDBJ databases">
        <title>Genome sequence of the basidiomycete white-rot fungus Trametes pubescens.</title>
        <authorList>
            <person name="Makela M.R."/>
            <person name="Granchi Z."/>
            <person name="Peng M."/>
            <person name="De Vries R.P."/>
            <person name="Grigoriev I."/>
            <person name="Riley R."/>
            <person name="Hilden K."/>
        </authorList>
    </citation>
    <scope>NUCLEOTIDE SEQUENCE [LARGE SCALE GENOMIC DNA]</scope>
    <source>
        <strain evidence="2 3">FBCC735</strain>
    </source>
</reference>
<evidence type="ECO:0000313" key="3">
    <source>
        <dbReference type="Proteomes" id="UP000184267"/>
    </source>
</evidence>
<evidence type="ECO:0000256" key="1">
    <source>
        <dbReference type="SAM" id="MobiDB-lite"/>
    </source>
</evidence>
<name>A0A1M2VKL0_TRAPU</name>
<dbReference type="EMBL" id="MNAD01001083">
    <property type="protein sequence ID" value="OJT08107.1"/>
    <property type="molecule type" value="Genomic_DNA"/>
</dbReference>
<gene>
    <name evidence="2" type="ORF">TRAPUB_1042</name>
</gene>
<keyword evidence="3" id="KW-1185">Reference proteome</keyword>
<evidence type="ECO:0000313" key="2">
    <source>
        <dbReference type="EMBL" id="OJT08107.1"/>
    </source>
</evidence>
<accession>A0A1M2VKL0</accession>
<dbReference type="Proteomes" id="UP000184267">
    <property type="component" value="Unassembled WGS sequence"/>
</dbReference>
<proteinExistence type="predicted"/>
<protein>
    <submittedName>
        <fullName evidence="2">Uncharacterized protein</fullName>
    </submittedName>
</protein>
<sequence length="265" mass="28922">MVYSWIPSRNGPFPPQASFRYTLPTTFRDPDSGTRHPLPPTYSARLDGIPGFRVTIAYAVAVNLTRMREAATLWRGVTNAQEPIPFHVSLIADELALAPFAEYRPPATSFLSLSTSVSGSNTSSESVVSAGRMPFLPLPVRKLQVAQRCPLRIQVQRTTVVDTRSAGPTGHAHVPGKTADGRPPLPEEQSHLYCSEWIGQGVVHNTSRRTDAVVWSGAIIIPPRAAGLGGGFEVDGMKVVVPENLSSYRVRTPHRNARIWPIAQL</sequence>
<feature type="region of interest" description="Disordered" evidence="1">
    <location>
        <begin position="162"/>
        <end position="184"/>
    </location>
</feature>